<dbReference type="PANTHER" id="PTHR43284">
    <property type="entry name" value="ASPARAGINE SYNTHETASE (GLUTAMINE-HYDROLYZING)"/>
    <property type="match status" value="1"/>
</dbReference>
<dbReference type="EC" id="6.3.5.4" evidence="3"/>
<evidence type="ECO:0000259" key="5">
    <source>
        <dbReference type="PROSITE" id="PS51278"/>
    </source>
</evidence>
<dbReference type="GO" id="GO:0004066">
    <property type="term" value="F:asparagine synthase (glutamine-hydrolyzing) activity"/>
    <property type="evidence" value="ECO:0007669"/>
    <property type="project" value="UniProtKB-EC"/>
</dbReference>
<dbReference type="CDD" id="cd00712">
    <property type="entry name" value="AsnB"/>
    <property type="match status" value="1"/>
</dbReference>
<accession>A0A172XWY5</accession>
<evidence type="ECO:0000256" key="4">
    <source>
        <dbReference type="ARBA" id="ARBA00048741"/>
    </source>
</evidence>
<dbReference type="Pfam" id="PF13522">
    <property type="entry name" value="GATase_6"/>
    <property type="match status" value="1"/>
</dbReference>
<reference evidence="6 7" key="1">
    <citation type="submission" date="2016-04" db="EMBL/GenBank/DDBJ databases">
        <title>Complete Genome Sequence of Chryseobacterium sp. IHBB 10212.</title>
        <authorList>
            <person name="Pal M."/>
            <person name="Swarnkar M.K."/>
            <person name="Kaushal K."/>
            <person name="Chhibber S."/>
            <person name="Singh A.K."/>
            <person name="Gulati A."/>
        </authorList>
    </citation>
    <scope>NUCLEOTIDE SEQUENCE [LARGE SCALE GENOMIC DNA]</scope>
    <source>
        <strain evidence="6 7">IHBB 10212</strain>
    </source>
</reference>
<dbReference type="AlphaFoldDB" id="A0A172XWY5"/>
<dbReference type="InterPro" id="IPR029055">
    <property type="entry name" value="Ntn_hydrolases_N"/>
</dbReference>
<protein>
    <recommendedName>
        <fullName evidence="3">asparagine synthase (glutamine-hydrolyzing)</fullName>
        <ecNumber evidence="3">6.3.5.4</ecNumber>
    </recommendedName>
</protein>
<evidence type="ECO:0000313" key="6">
    <source>
        <dbReference type="EMBL" id="ANF51549.1"/>
    </source>
</evidence>
<dbReference type="InterPro" id="IPR017932">
    <property type="entry name" value="GATase_2_dom"/>
</dbReference>
<dbReference type="InterPro" id="IPR033738">
    <property type="entry name" value="AsnB_N"/>
</dbReference>
<sequence length="160" mass="18206">MCGIAGIIYKNQTSVEKETLKKMTDKMSHRGPDSEGFFVNLNLGLGHRRLSIIDTSESANQPFFFEDKHVLVFNGAIYNYIELKKELEEKGYTFTTSSDTEVLIAAYDYWGKSVCKSLMACGLSLFLTPKRINYSAQEIDLESSHFTITQIKINLFLLPR</sequence>
<evidence type="ECO:0000313" key="7">
    <source>
        <dbReference type="Proteomes" id="UP000077824"/>
    </source>
</evidence>
<comment type="catalytic activity">
    <reaction evidence="4">
        <text>L-aspartate + L-glutamine + ATP + H2O = L-asparagine + L-glutamate + AMP + diphosphate + H(+)</text>
        <dbReference type="Rhea" id="RHEA:12228"/>
        <dbReference type="ChEBI" id="CHEBI:15377"/>
        <dbReference type="ChEBI" id="CHEBI:15378"/>
        <dbReference type="ChEBI" id="CHEBI:29985"/>
        <dbReference type="ChEBI" id="CHEBI:29991"/>
        <dbReference type="ChEBI" id="CHEBI:30616"/>
        <dbReference type="ChEBI" id="CHEBI:33019"/>
        <dbReference type="ChEBI" id="CHEBI:58048"/>
        <dbReference type="ChEBI" id="CHEBI:58359"/>
        <dbReference type="ChEBI" id="CHEBI:456215"/>
        <dbReference type="EC" id="6.3.5.4"/>
    </reaction>
</comment>
<dbReference type="SUPFAM" id="SSF56235">
    <property type="entry name" value="N-terminal nucleophile aminohydrolases (Ntn hydrolases)"/>
    <property type="match status" value="1"/>
</dbReference>
<comment type="similarity">
    <text evidence="2">Belongs to the asparagine synthetase family.</text>
</comment>
<dbReference type="KEGG" id="chh:A0O34_14010"/>
<comment type="pathway">
    <text evidence="1">Amino-acid biosynthesis; L-asparagine biosynthesis; L-asparagine from L-aspartate (L-Gln route): step 1/1.</text>
</comment>
<organism evidence="6 7">
    <name type="scientific">Chryseobacterium glaciei</name>
    <dbReference type="NCBI Taxonomy" id="1685010"/>
    <lineage>
        <taxon>Bacteria</taxon>
        <taxon>Pseudomonadati</taxon>
        <taxon>Bacteroidota</taxon>
        <taxon>Flavobacteriia</taxon>
        <taxon>Flavobacteriales</taxon>
        <taxon>Weeksellaceae</taxon>
        <taxon>Chryseobacterium group</taxon>
        <taxon>Chryseobacterium</taxon>
    </lineage>
</organism>
<dbReference type="STRING" id="1685010.A0O34_14010"/>
<dbReference type="OrthoDB" id="9763290at2"/>
<dbReference type="PROSITE" id="PS51278">
    <property type="entry name" value="GATASE_TYPE_2"/>
    <property type="match status" value="1"/>
</dbReference>
<name>A0A172XWY5_9FLAO</name>
<dbReference type="Proteomes" id="UP000077824">
    <property type="component" value="Chromosome"/>
</dbReference>
<proteinExistence type="inferred from homology"/>
<dbReference type="EMBL" id="CP015199">
    <property type="protein sequence ID" value="ANF51549.1"/>
    <property type="molecule type" value="Genomic_DNA"/>
</dbReference>
<dbReference type="PANTHER" id="PTHR43284:SF1">
    <property type="entry name" value="ASPARAGINE SYNTHETASE"/>
    <property type="match status" value="1"/>
</dbReference>
<evidence type="ECO:0000256" key="2">
    <source>
        <dbReference type="ARBA" id="ARBA00005752"/>
    </source>
</evidence>
<dbReference type="Gene3D" id="3.60.20.10">
    <property type="entry name" value="Glutamine Phosphoribosylpyrophosphate, subunit 1, domain 1"/>
    <property type="match status" value="1"/>
</dbReference>
<gene>
    <name evidence="6" type="ORF">A0O34_14010</name>
</gene>
<dbReference type="InterPro" id="IPR051786">
    <property type="entry name" value="ASN_synthetase/amidase"/>
</dbReference>
<keyword evidence="7" id="KW-1185">Reference proteome</keyword>
<evidence type="ECO:0000256" key="3">
    <source>
        <dbReference type="ARBA" id="ARBA00012737"/>
    </source>
</evidence>
<feature type="domain" description="Glutamine amidotransferase type-2" evidence="5">
    <location>
        <begin position="2"/>
        <end position="160"/>
    </location>
</feature>
<evidence type="ECO:0000256" key="1">
    <source>
        <dbReference type="ARBA" id="ARBA00005187"/>
    </source>
</evidence>